<dbReference type="Proteomes" id="UP000309061">
    <property type="component" value="Chromosome"/>
</dbReference>
<keyword evidence="4" id="KW-1185">Reference proteome</keyword>
<sequence>MRPTNEEPMAEETRSRPSKHIGADSQDRASDDDNSGKVDLRRESSRREPLALLDRGLGNGEAGPRKDFGVPRCAVGFGATVSEHIGKELRSFYDDIVAQPVPDRFLDLLNELEADAIYRKDGS</sequence>
<accession>A0A6B8KIU0</accession>
<evidence type="ECO:0000259" key="2">
    <source>
        <dbReference type="Pfam" id="PF18557"/>
    </source>
</evidence>
<reference evidence="3 4" key="1">
    <citation type="submission" date="2019-11" db="EMBL/GenBank/DDBJ databases">
        <title>The genome sequence of Methylocystis heyeri.</title>
        <authorList>
            <person name="Oshkin I.Y."/>
            <person name="Miroshnikov K."/>
            <person name="Dedysh S.N."/>
        </authorList>
    </citation>
    <scope>NUCLEOTIDE SEQUENCE [LARGE SCALE GENOMIC DNA]</scope>
    <source>
        <strain evidence="3 4">H2</strain>
    </source>
</reference>
<evidence type="ECO:0000313" key="3">
    <source>
        <dbReference type="EMBL" id="QGM47592.1"/>
    </source>
</evidence>
<dbReference type="KEGG" id="mhey:H2LOC_018980"/>
<dbReference type="EMBL" id="CP046052">
    <property type="protein sequence ID" value="QGM47592.1"/>
    <property type="molecule type" value="Genomic_DNA"/>
</dbReference>
<feature type="domain" description="Anti-sigma factor NepR" evidence="2">
    <location>
        <begin position="84"/>
        <end position="114"/>
    </location>
</feature>
<dbReference type="AlphaFoldDB" id="A0A6B8KIU0"/>
<feature type="region of interest" description="Disordered" evidence="1">
    <location>
        <begin position="1"/>
        <end position="69"/>
    </location>
</feature>
<evidence type="ECO:0000256" key="1">
    <source>
        <dbReference type="SAM" id="MobiDB-lite"/>
    </source>
</evidence>
<dbReference type="Pfam" id="PF18557">
    <property type="entry name" value="NepR"/>
    <property type="match status" value="1"/>
</dbReference>
<proteinExistence type="predicted"/>
<dbReference type="InterPro" id="IPR041649">
    <property type="entry name" value="NepR"/>
</dbReference>
<dbReference type="OrthoDB" id="8454456at2"/>
<name>A0A6B8KIU0_9HYPH</name>
<evidence type="ECO:0000313" key="4">
    <source>
        <dbReference type="Proteomes" id="UP000309061"/>
    </source>
</evidence>
<organism evidence="3 4">
    <name type="scientific">Methylocystis heyeri</name>
    <dbReference type="NCBI Taxonomy" id="391905"/>
    <lineage>
        <taxon>Bacteria</taxon>
        <taxon>Pseudomonadati</taxon>
        <taxon>Pseudomonadota</taxon>
        <taxon>Alphaproteobacteria</taxon>
        <taxon>Hyphomicrobiales</taxon>
        <taxon>Methylocystaceae</taxon>
        <taxon>Methylocystis</taxon>
    </lineage>
</organism>
<feature type="compositionally biased region" description="Basic and acidic residues" evidence="1">
    <location>
        <begin position="11"/>
        <end position="49"/>
    </location>
</feature>
<gene>
    <name evidence="3" type="ORF">H2LOC_018980</name>
</gene>
<protein>
    <recommendedName>
        <fullName evidence="2">Anti-sigma factor NepR domain-containing protein</fullName>
    </recommendedName>
</protein>